<dbReference type="InterPro" id="IPR036638">
    <property type="entry name" value="HLH_DNA-bd_sf"/>
</dbReference>
<feature type="region of interest" description="Disordered" evidence="6">
    <location>
        <begin position="33"/>
        <end position="95"/>
    </location>
</feature>
<evidence type="ECO:0000256" key="2">
    <source>
        <dbReference type="ARBA" id="ARBA00023015"/>
    </source>
</evidence>
<organism evidence="8 9">
    <name type="scientific">Ceratitis capitata</name>
    <name type="common">Mediterranean fruit fly</name>
    <name type="synonym">Tephritis capitata</name>
    <dbReference type="NCBI Taxonomy" id="7213"/>
    <lineage>
        <taxon>Eukaryota</taxon>
        <taxon>Metazoa</taxon>
        <taxon>Ecdysozoa</taxon>
        <taxon>Arthropoda</taxon>
        <taxon>Hexapoda</taxon>
        <taxon>Insecta</taxon>
        <taxon>Pterygota</taxon>
        <taxon>Neoptera</taxon>
        <taxon>Endopterygota</taxon>
        <taxon>Diptera</taxon>
        <taxon>Brachycera</taxon>
        <taxon>Muscomorpha</taxon>
        <taxon>Tephritoidea</taxon>
        <taxon>Tephritidae</taxon>
        <taxon>Ceratitis</taxon>
        <taxon>Ceratitis</taxon>
    </lineage>
</organism>
<keyword evidence="4" id="KW-0804">Transcription</keyword>
<reference evidence="8" key="1">
    <citation type="submission" date="2020-11" db="EMBL/GenBank/DDBJ databases">
        <authorList>
            <person name="Whitehead M."/>
        </authorList>
    </citation>
    <scope>NUCLEOTIDE SEQUENCE</scope>
    <source>
        <strain evidence="8">EGII</strain>
    </source>
</reference>
<evidence type="ECO:0000256" key="4">
    <source>
        <dbReference type="ARBA" id="ARBA00023163"/>
    </source>
</evidence>
<dbReference type="EMBL" id="CAJHJT010000012">
    <property type="protein sequence ID" value="CAD6998370.1"/>
    <property type="molecule type" value="Genomic_DNA"/>
</dbReference>
<dbReference type="AlphaFoldDB" id="A0A811UI35"/>
<evidence type="ECO:0000256" key="6">
    <source>
        <dbReference type="SAM" id="MobiDB-lite"/>
    </source>
</evidence>
<accession>A0A811UI35</accession>
<dbReference type="PANTHER" id="PTHR15741:SF27">
    <property type="entry name" value="TRANSCRIPTION FACTOR AP-4"/>
    <property type="match status" value="1"/>
</dbReference>
<evidence type="ECO:0000313" key="9">
    <source>
        <dbReference type="Proteomes" id="UP000606786"/>
    </source>
</evidence>
<evidence type="ECO:0000256" key="3">
    <source>
        <dbReference type="ARBA" id="ARBA00023125"/>
    </source>
</evidence>
<feature type="compositionally biased region" description="Low complexity" evidence="6">
    <location>
        <begin position="42"/>
        <end position="91"/>
    </location>
</feature>
<dbReference type="SUPFAM" id="SSF47459">
    <property type="entry name" value="HLH, helix-loop-helix DNA-binding domain"/>
    <property type="match status" value="1"/>
</dbReference>
<proteinExistence type="predicted"/>
<dbReference type="InterPro" id="IPR011598">
    <property type="entry name" value="bHLH_dom"/>
</dbReference>
<comment type="caution">
    <text evidence="8">The sequence shown here is derived from an EMBL/GenBank/DDBJ whole genome shotgun (WGS) entry which is preliminary data.</text>
</comment>
<dbReference type="GO" id="GO:0000978">
    <property type="term" value="F:RNA polymerase II cis-regulatory region sequence-specific DNA binding"/>
    <property type="evidence" value="ECO:0007669"/>
    <property type="project" value="TreeGrafter"/>
</dbReference>
<dbReference type="OrthoDB" id="10029128at2759"/>
<dbReference type="GO" id="GO:0046983">
    <property type="term" value="F:protein dimerization activity"/>
    <property type="evidence" value="ECO:0007669"/>
    <property type="project" value="InterPro"/>
</dbReference>
<sequence>MSVPVAIKTEELILESAEYNSTEELDEELQLQLDDSGGEFIQYQAEPQLPQQRQRQSSSGMNSDGSPSTKNGNGATASGGNAANNNGGNKNLLESEKRMRREIANSNERRRMQSINAGFQNLRSLLPRHEGDKLSKNFSVFACSRVFLRFEYTSNCSTAQCGTPTPYQSLTPYQNTVLGGKNSNWPLDFEKNIITNSVFLMIIEEEEEDSVSYVA</sequence>
<feature type="domain" description="BHLH" evidence="7">
    <location>
        <begin position="99"/>
        <end position="151"/>
    </location>
</feature>
<keyword evidence="3" id="KW-0238">DNA-binding</keyword>
<dbReference type="PROSITE" id="PS50888">
    <property type="entry name" value="BHLH"/>
    <property type="match status" value="1"/>
</dbReference>
<dbReference type="Gene3D" id="4.10.280.10">
    <property type="entry name" value="Helix-loop-helix DNA-binding domain"/>
    <property type="match status" value="1"/>
</dbReference>
<dbReference type="InterPro" id="IPR052207">
    <property type="entry name" value="Max-like/E-box_TFs"/>
</dbReference>
<dbReference type="GO" id="GO:0000981">
    <property type="term" value="F:DNA-binding transcription factor activity, RNA polymerase II-specific"/>
    <property type="evidence" value="ECO:0007669"/>
    <property type="project" value="TreeGrafter"/>
</dbReference>
<protein>
    <submittedName>
        <fullName evidence="8">(Mediterranean fruit fly) hypothetical protein</fullName>
    </submittedName>
</protein>
<name>A0A811UI35_CERCA</name>
<dbReference type="PANTHER" id="PTHR15741">
    <property type="entry name" value="BASIC HELIX-LOOP-HELIX ZIP TRANSCRIPTION FACTOR"/>
    <property type="match status" value="1"/>
</dbReference>
<evidence type="ECO:0000313" key="8">
    <source>
        <dbReference type="EMBL" id="CAD6998370.1"/>
    </source>
</evidence>
<gene>
    <name evidence="8" type="ORF">CCAP1982_LOCUS6970</name>
</gene>
<evidence type="ECO:0000256" key="1">
    <source>
        <dbReference type="ARBA" id="ARBA00004123"/>
    </source>
</evidence>
<keyword evidence="9" id="KW-1185">Reference proteome</keyword>
<keyword evidence="2" id="KW-0805">Transcription regulation</keyword>
<dbReference type="Pfam" id="PF00010">
    <property type="entry name" value="HLH"/>
    <property type="match status" value="1"/>
</dbReference>
<evidence type="ECO:0000259" key="7">
    <source>
        <dbReference type="PROSITE" id="PS50888"/>
    </source>
</evidence>
<comment type="subcellular location">
    <subcellularLocation>
        <location evidence="1">Nucleus</location>
    </subcellularLocation>
</comment>
<keyword evidence="5" id="KW-0539">Nucleus</keyword>
<evidence type="ECO:0000256" key="5">
    <source>
        <dbReference type="ARBA" id="ARBA00023242"/>
    </source>
</evidence>
<dbReference type="Proteomes" id="UP000606786">
    <property type="component" value="Unassembled WGS sequence"/>
</dbReference>
<dbReference type="GO" id="GO:0005634">
    <property type="term" value="C:nucleus"/>
    <property type="evidence" value="ECO:0007669"/>
    <property type="project" value="UniProtKB-SubCell"/>
</dbReference>